<keyword evidence="4 5" id="KW-0472">Membrane</keyword>
<feature type="transmembrane region" description="Helical" evidence="5">
    <location>
        <begin position="196"/>
        <end position="214"/>
    </location>
</feature>
<evidence type="ECO:0000256" key="5">
    <source>
        <dbReference type="SAM" id="Phobius"/>
    </source>
</evidence>
<dbReference type="PANTHER" id="PTHR23514">
    <property type="entry name" value="BYPASS OF STOP CODON PROTEIN 6"/>
    <property type="match status" value="1"/>
</dbReference>
<dbReference type="EMBL" id="JACHGT010000015">
    <property type="protein sequence ID" value="MBB6038102.1"/>
    <property type="molecule type" value="Genomic_DNA"/>
</dbReference>
<dbReference type="InterPro" id="IPR051788">
    <property type="entry name" value="MFS_Transporter"/>
</dbReference>
<evidence type="ECO:0000256" key="4">
    <source>
        <dbReference type="ARBA" id="ARBA00023136"/>
    </source>
</evidence>
<proteinExistence type="predicted"/>
<sequence length="390" mass="39528">MTRRDRVTITMVFAVHGMVGASFLTRVPWLAERLDLSNGQLGIALVCPAIGAFLTMPLTSGIVHRLGGRAATRLLIVLWCAAISLPALMPSLPALCAALLLQGAAAGTADVAMNAQGVQIERGLGRSIMSSLHGFWSVGALAGAGIGAAITYADVDARIHLAGMSALLIGLGLYYTGRLPEAATKSDDAKPPRFVLPGRAVIGVGIVGFCAAFIEGAAHDWTTVFVAKVTESSQGTAALAFSFFAATMAVTRIVGDLVVQRIGPVWTVRASGVSAIAGTVIVALSRDPAPAIAGFVLIGLGVAVIIPLAISAAGRASAVPSQAIAGVVTIMYPASLFSPGAMGGVAELTSLPWSFVMLGAVALVMLGLAGAVREKKAAPSGTGEPALSQP</sequence>
<dbReference type="Gene3D" id="1.20.1250.20">
    <property type="entry name" value="MFS general substrate transporter like domains"/>
    <property type="match status" value="1"/>
</dbReference>
<gene>
    <name evidence="6" type="ORF">HNR73_005982</name>
</gene>
<feature type="transmembrane region" description="Helical" evidence="5">
    <location>
        <begin position="266"/>
        <end position="285"/>
    </location>
</feature>
<feature type="transmembrane region" description="Helical" evidence="5">
    <location>
        <begin position="159"/>
        <end position="176"/>
    </location>
</feature>
<feature type="transmembrane region" description="Helical" evidence="5">
    <location>
        <begin position="134"/>
        <end position="153"/>
    </location>
</feature>
<reference evidence="6 7" key="1">
    <citation type="submission" date="2020-08" db="EMBL/GenBank/DDBJ databases">
        <title>Genomic Encyclopedia of Type Strains, Phase IV (KMG-IV): sequencing the most valuable type-strain genomes for metagenomic binning, comparative biology and taxonomic classification.</title>
        <authorList>
            <person name="Goeker M."/>
        </authorList>
    </citation>
    <scope>NUCLEOTIDE SEQUENCE [LARGE SCALE GENOMIC DNA]</scope>
    <source>
        <strain evidence="6 7">YIM 65646</strain>
    </source>
</reference>
<comment type="subcellular location">
    <subcellularLocation>
        <location evidence="1">Membrane</location>
        <topology evidence="1">Multi-pass membrane protein</topology>
    </subcellularLocation>
</comment>
<feature type="transmembrane region" description="Helical" evidence="5">
    <location>
        <begin position="291"/>
        <end position="311"/>
    </location>
</feature>
<dbReference type="Pfam" id="PF07690">
    <property type="entry name" value="MFS_1"/>
    <property type="match status" value="1"/>
</dbReference>
<accession>A0A841FX40</accession>
<feature type="transmembrane region" description="Helical" evidence="5">
    <location>
        <begin position="323"/>
        <end position="345"/>
    </location>
</feature>
<keyword evidence="7" id="KW-1185">Reference proteome</keyword>
<dbReference type="InterPro" id="IPR036259">
    <property type="entry name" value="MFS_trans_sf"/>
</dbReference>
<dbReference type="InterPro" id="IPR011701">
    <property type="entry name" value="MFS"/>
</dbReference>
<evidence type="ECO:0000256" key="2">
    <source>
        <dbReference type="ARBA" id="ARBA00022692"/>
    </source>
</evidence>
<keyword evidence="3 5" id="KW-1133">Transmembrane helix</keyword>
<dbReference type="Proteomes" id="UP000548476">
    <property type="component" value="Unassembled WGS sequence"/>
</dbReference>
<dbReference type="GO" id="GO:0022857">
    <property type="term" value="F:transmembrane transporter activity"/>
    <property type="evidence" value="ECO:0007669"/>
    <property type="project" value="InterPro"/>
</dbReference>
<evidence type="ECO:0000256" key="3">
    <source>
        <dbReference type="ARBA" id="ARBA00022989"/>
    </source>
</evidence>
<comment type="caution">
    <text evidence="6">The sequence shown here is derived from an EMBL/GenBank/DDBJ whole genome shotgun (WGS) entry which is preliminary data.</text>
</comment>
<evidence type="ECO:0000256" key="1">
    <source>
        <dbReference type="ARBA" id="ARBA00004141"/>
    </source>
</evidence>
<feature type="transmembrane region" description="Helical" evidence="5">
    <location>
        <begin position="41"/>
        <end position="63"/>
    </location>
</feature>
<organism evidence="6 7">
    <name type="scientific">Phytomonospora endophytica</name>
    <dbReference type="NCBI Taxonomy" id="714109"/>
    <lineage>
        <taxon>Bacteria</taxon>
        <taxon>Bacillati</taxon>
        <taxon>Actinomycetota</taxon>
        <taxon>Actinomycetes</taxon>
        <taxon>Micromonosporales</taxon>
        <taxon>Micromonosporaceae</taxon>
        <taxon>Phytomonospora</taxon>
    </lineage>
</organism>
<feature type="transmembrane region" description="Helical" evidence="5">
    <location>
        <begin position="351"/>
        <end position="372"/>
    </location>
</feature>
<evidence type="ECO:0000313" key="6">
    <source>
        <dbReference type="EMBL" id="MBB6038102.1"/>
    </source>
</evidence>
<dbReference type="AlphaFoldDB" id="A0A841FX40"/>
<protein>
    <submittedName>
        <fullName evidence="6">MFS family permease</fullName>
    </submittedName>
</protein>
<dbReference type="CDD" id="cd17393">
    <property type="entry name" value="MFS_MosC_like"/>
    <property type="match status" value="1"/>
</dbReference>
<dbReference type="PANTHER" id="PTHR23514:SF13">
    <property type="entry name" value="INNER MEMBRANE PROTEIN YBJJ"/>
    <property type="match status" value="1"/>
</dbReference>
<feature type="transmembrane region" description="Helical" evidence="5">
    <location>
        <begin position="234"/>
        <end position="254"/>
    </location>
</feature>
<feature type="transmembrane region" description="Helical" evidence="5">
    <location>
        <begin position="7"/>
        <end position="29"/>
    </location>
</feature>
<evidence type="ECO:0000313" key="7">
    <source>
        <dbReference type="Proteomes" id="UP000548476"/>
    </source>
</evidence>
<dbReference type="GO" id="GO:0016020">
    <property type="term" value="C:membrane"/>
    <property type="evidence" value="ECO:0007669"/>
    <property type="project" value="UniProtKB-SubCell"/>
</dbReference>
<name>A0A841FX40_9ACTN</name>
<dbReference type="RefSeq" id="WP_184790906.1">
    <property type="nucleotide sequence ID" value="NZ_BONT01000047.1"/>
</dbReference>
<dbReference type="SUPFAM" id="SSF103473">
    <property type="entry name" value="MFS general substrate transporter"/>
    <property type="match status" value="1"/>
</dbReference>
<keyword evidence="2 5" id="KW-0812">Transmembrane</keyword>